<comment type="subcellular location">
    <subcellularLocation>
        <location evidence="1">Membrane</location>
        <topology evidence="1">Multi-pass membrane protein</topology>
    </subcellularLocation>
</comment>
<dbReference type="RefSeq" id="WP_214659119.1">
    <property type="nucleotide sequence ID" value="NZ_CP017634.1"/>
</dbReference>
<protein>
    <recommendedName>
        <fullName evidence="11">GerAB/ArcD/ProY family transporter</fullName>
    </recommendedName>
</protein>
<sequence>MSQPGHHISAYQLSLAVVFSCISTAIFFLPGDAVTIVSEDAWAAVIFATAGEIILGIYPLAALARQFPKETVIQYSRKVLGRFGGFIIGLLICCNFFQIHAWTLREFGEISTVFLPDTTVWIFIIVLSLLNIFVAYQGIEVIVRCAEFVFPIGLFFLLLIGVVNAGHLEVRNLQPVFPWNMLVMLKASISPLDWLSTAISFALLAAFVNEPSKIKQVGVLAIGFSGFVLLLFTLMLLMVFGADLLSRMTFSFLAYANYGYQGSETLVVGVWFSWIFVRSAIYCFITVFAIAQLFNLGNYKFLIFPETILALVYSMHQYKSFSEMAYFFSRSHLLYLLFQLGLPLIIWSVFMIRKRFSFYGSK</sequence>
<evidence type="ECO:0000256" key="3">
    <source>
        <dbReference type="ARBA" id="ARBA00022448"/>
    </source>
</evidence>
<keyword evidence="7 8" id="KW-0472">Membrane</keyword>
<feature type="transmembrane region" description="Helical" evidence="8">
    <location>
        <begin position="41"/>
        <end position="58"/>
    </location>
</feature>
<dbReference type="Proteomes" id="UP000323521">
    <property type="component" value="Chromosome"/>
</dbReference>
<evidence type="ECO:0000256" key="6">
    <source>
        <dbReference type="ARBA" id="ARBA00022989"/>
    </source>
</evidence>
<keyword evidence="6 8" id="KW-1133">Transmembrane helix</keyword>
<evidence type="ECO:0008006" key="11">
    <source>
        <dbReference type="Google" id="ProtNLM"/>
    </source>
</evidence>
<dbReference type="KEGG" id="fwa:DCMF_05500"/>
<feature type="transmembrane region" description="Helical" evidence="8">
    <location>
        <begin position="12"/>
        <end position="29"/>
    </location>
</feature>
<evidence type="ECO:0000256" key="7">
    <source>
        <dbReference type="ARBA" id="ARBA00023136"/>
    </source>
</evidence>
<keyword evidence="10" id="KW-1185">Reference proteome</keyword>
<organism evidence="9 10">
    <name type="scientific">Formimonas warabiya</name>
    <dbReference type="NCBI Taxonomy" id="1761012"/>
    <lineage>
        <taxon>Bacteria</taxon>
        <taxon>Bacillati</taxon>
        <taxon>Bacillota</taxon>
        <taxon>Clostridia</taxon>
        <taxon>Eubacteriales</taxon>
        <taxon>Peptococcaceae</taxon>
        <taxon>Candidatus Formimonas</taxon>
    </lineage>
</organism>
<feature type="transmembrane region" description="Helical" evidence="8">
    <location>
        <begin position="188"/>
        <end position="208"/>
    </location>
</feature>
<comment type="similarity">
    <text evidence="2">Belongs to the amino acid-polyamine-organocation (APC) superfamily. Spore germination protein (SGP) (TC 2.A.3.9) family.</text>
</comment>
<dbReference type="NCBIfam" id="TIGR00912">
    <property type="entry name" value="2A0309"/>
    <property type="match status" value="1"/>
</dbReference>
<keyword evidence="3" id="KW-0813">Transport</keyword>
<name>A0A3G1KPF1_FORW1</name>
<keyword evidence="5 8" id="KW-0812">Transmembrane</keyword>
<evidence type="ECO:0000256" key="8">
    <source>
        <dbReference type="SAM" id="Phobius"/>
    </source>
</evidence>
<evidence type="ECO:0000256" key="5">
    <source>
        <dbReference type="ARBA" id="ARBA00022692"/>
    </source>
</evidence>
<dbReference type="Pfam" id="PF03845">
    <property type="entry name" value="Spore_permease"/>
    <property type="match status" value="1"/>
</dbReference>
<dbReference type="Gene3D" id="1.20.1740.10">
    <property type="entry name" value="Amino acid/polyamine transporter I"/>
    <property type="match status" value="1"/>
</dbReference>
<gene>
    <name evidence="9" type="ORF">DCMF_05500</name>
</gene>
<dbReference type="EMBL" id="CP017634">
    <property type="protein sequence ID" value="ATW24316.1"/>
    <property type="molecule type" value="Genomic_DNA"/>
</dbReference>
<feature type="transmembrane region" description="Helical" evidence="8">
    <location>
        <begin position="148"/>
        <end position="168"/>
    </location>
</feature>
<feature type="transmembrane region" description="Helical" evidence="8">
    <location>
        <begin position="119"/>
        <end position="136"/>
    </location>
</feature>
<feature type="transmembrane region" description="Helical" evidence="8">
    <location>
        <begin position="79"/>
        <end position="99"/>
    </location>
</feature>
<evidence type="ECO:0000256" key="1">
    <source>
        <dbReference type="ARBA" id="ARBA00004141"/>
    </source>
</evidence>
<feature type="transmembrane region" description="Helical" evidence="8">
    <location>
        <begin position="220"/>
        <end position="242"/>
    </location>
</feature>
<dbReference type="GO" id="GO:0016020">
    <property type="term" value="C:membrane"/>
    <property type="evidence" value="ECO:0007669"/>
    <property type="project" value="UniProtKB-SubCell"/>
</dbReference>
<dbReference type="InterPro" id="IPR004761">
    <property type="entry name" value="Spore_GerAB"/>
</dbReference>
<dbReference type="GO" id="GO:0009847">
    <property type="term" value="P:spore germination"/>
    <property type="evidence" value="ECO:0007669"/>
    <property type="project" value="InterPro"/>
</dbReference>
<feature type="transmembrane region" description="Helical" evidence="8">
    <location>
        <begin position="333"/>
        <end position="352"/>
    </location>
</feature>
<evidence type="ECO:0000256" key="4">
    <source>
        <dbReference type="ARBA" id="ARBA00022544"/>
    </source>
</evidence>
<evidence type="ECO:0000313" key="9">
    <source>
        <dbReference type="EMBL" id="ATW24316.1"/>
    </source>
</evidence>
<dbReference type="PANTHER" id="PTHR34975">
    <property type="entry name" value="SPORE GERMINATION PROTEIN A2"/>
    <property type="match status" value="1"/>
</dbReference>
<reference evidence="9 10" key="1">
    <citation type="submission" date="2016-10" db="EMBL/GenBank/DDBJ databases">
        <title>Complete Genome Sequence of Peptococcaceae strain DCMF.</title>
        <authorList>
            <person name="Edwards R.J."/>
            <person name="Holland S.I."/>
            <person name="Deshpande N.P."/>
            <person name="Wong Y.K."/>
            <person name="Ertan H."/>
            <person name="Manefield M."/>
            <person name="Russell T.L."/>
            <person name="Lee M.J."/>
        </authorList>
    </citation>
    <scope>NUCLEOTIDE SEQUENCE [LARGE SCALE GENOMIC DNA]</scope>
    <source>
        <strain evidence="9 10">DCMF</strain>
    </source>
</reference>
<evidence type="ECO:0000313" key="10">
    <source>
        <dbReference type="Proteomes" id="UP000323521"/>
    </source>
</evidence>
<feature type="transmembrane region" description="Helical" evidence="8">
    <location>
        <begin position="271"/>
        <end position="294"/>
    </location>
</feature>
<feature type="transmembrane region" description="Helical" evidence="8">
    <location>
        <begin position="301"/>
        <end position="318"/>
    </location>
</feature>
<dbReference type="AlphaFoldDB" id="A0A3G1KPF1"/>
<evidence type="ECO:0000256" key="2">
    <source>
        <dbReference type="ARBA" id="ARBA00007998"/>
    </source>
</evidence>
<proteinExistence type="inferred from homology"/>
<dbReference type="PANTHER" id="PTHR34975:SF2">
    <property type="entry name" value="SPORE GERMINATION PROTEIN A2"/>
    <property type="match status" value="1"/>
</dbReference>
<accession>A0A3G1KPF1</accession>
<keyword evidence="4" id="KW-0309">Germination</keyword>